<dbReference type="InterPro" id="IPR043502">
    <property type="entry name" value="DNA/RNA_pol_sf"/>
</dbReference>
<dbReference type="PANTHER" id="PTHR37984">
    <property type="entry name" value="PROTEIN CBG26694"/>
    <property type="match status" value="1"/>
</dbReference>
<dbReference type="Proteomes" id="UP000054047">
    <property type="component" value="Unassembled WGS sequence"/>
</dbReference>
<dbReference type="CDD" id="cd01647">
    <property type="entry name" value="RT_LTR"/>
    <property type="match status" value="1"/>
</dbReference>
<proteinExistence type="predicted"/>
<protein>
    <recommendedName>
        <fullName evidence="1">Reverse transcriptase domain-containing protein</fullName>
    </recommendedName>
</protein>
<evidence type="ECO:0000313" key="2">
    <source>
        <dbReference type="EMBL" id="KIH55425.1"/>
    </source>
</evidence>
<dbReference type="Pfam" id="PF00078">
    <property type="entry name" value="RVT_1"/>
    <property type="match status" value="1"/>
</dbReference>
<name>A0A0C2G3G5_9BILA</name>
<accession>A0A0C2G3G5</accession>
<evidence type="ECO:0000313" key="3">
    <source>
        <dbReference type="Proteomes" id="UP000054047"/>
    </source>
</evidence>
<feature type="domain" description="Reverse transcriptase" evidence="1">
    <location>
        <begin position="251"/>
        <end position="398"/>
    </location>
</feature>
<dbReference type="AlphaFoldDB" id="A0A0C2G3G5"/>
<dbReference type="OrthoDB" id="5865526at2759"/>
<dbReference type="PANTHER" id="PTHR37984:SF5">
    <property type="entry name" value="PROTEIN NYNRIN-LIKE"/>
    <property type="match status" value="1"/>
</dbReference>
<dbReference type="InterPro" id="IPR050951">
    <property type="entry name" value="Retrovirus_Pol_polyprotein"/>
</dbReference>
<dbReference type="SUPFAM" id="SSF56672">
    <property type="entry name" value="DNA/RNA polymerases"/>
    <property type="match status" value="1"/>
</dbReference>
<organism evidence="2 3">
    <name type="scientific">Ancylostoma duodenale</name>
    <dbReference type="NCBI Taxonomy" id="51022"/>
    <lineage>
        <taxon>Eukaryota</taxon>
        <taxon>Metazoa</taxon>
        <taxon>Ecdysozoa</taxon>
        <taxon>Nematoda</taxon>
        <taxon>Chromadorea</taxon>
        <taxon>Rhabditida</taxon>
        <taxon>Rhabditina</taxon>
        <taxon>Rhabditomorpha</taxon>
        <taxon>Strongyloidea</taxon>
        <taxon>Ancylostomatidae</taxon>
        <taxon>Ancylostomatinae</taxon>
        <taxon>Ancylostoma</taxon>
    </lineage>
</organism>
<dbReference type="EMBL" id="KN737366">
    <property type="protein sequence ID" value="KIH55425.1"/>
    <property type="molecule type" value="Genomic_DNA"/>
</dbReference>
<sequence length="398" mass="44905">MIFFDAIRMDVFLDDRVESIPFLVGKGLDEVVILGTNALHLLGIRLVNENLSNGMKEVEESTTAKACSKVTIKNRVFVPPKAIKTITLATASTLYEPMFWSSHPLLSHGVCKVSCDGELEIPVLNNTEETVVFRKGGVVGECSENEWRESTQIEAEGDLRDLLPRQIWRTPEERMKELFSNLPNSSALPEDMKQIICEHSEAFAVVDAELTQTDLVVHEIDTGNHMPIRQKTRPVPMGTRKEFKGLIKGLVGRGIIEKSNSDWASPVVLVRKKDGTIRLCVDYRQLNKVTTQDSYPLPSIDMMLQSLSEKKVFSTLDMASGYWQIRLSEDAKKKSAFTTSKELFQFVVLPFGLCTSPAVFQRMMDKVLDELNVKDDEIFVYICRAHKSTWAEPTSRRA</sequence>
<dbReference type="Gene3D" id="3.30.70.270">
    <property type="match status" value="1"/>
</dbReference>
<evidence type="ECO:0000259" key="1">
    <source>
        <dbReference type="PROSITE" id="PS50878"/>
    </source>
</evidence>
<reference evidence="2 3" key="1">
    <citation type="submission" date="2013-12" db="EMBL/GenBank/DDBJ databases">
        <title>Draft genome of the parsitic nematode Ancylostoma duodenale.</title>
        <authorList>
            <person name="Mitreva M."/>
        </authorList>
    </citation>
    <scope>NUCLEOTIDE SEQUENCE [LARGE SCALE GENOMIC DNA]</scope>
    <source>
        <strain evidence="2 3">Zhejiang</strain>
    </source>
</reference>
<dbReference type="PROSITE" id="PS50878">
    <property type="entry name" value="RT_POL"/>
    <property type="match status" value="1"/>
</dbReference>
<dbReference type="InterPro" id="IPR000477">
    <property type="entry name" value="RT_dom"/>
</dbReference>
<dbReference type="Gene3D" id="3.10.10.10">
    <property type="entry name" value="HIV Type 1 Reverse Transcriptase, subunit A, domain 1"/>
    <property type="match status" value="1"/>
</dbReference>
<keyword evidence="3" id="KW-1185">Reference proteome</keyword>
<gene>
    <name evidence="2" type="ORF">ANCDUO_14417</name>
</gene>
<dbReference type="InterPro" id="IPR043128">
    <property type="entry name" value="Rev_trsase/Diguanyl_cyclase"/>
</dbReference>